<evidence type="ECO:0000313" key="8">
    <source>
        <dbReference type="Proteomes" id="UP000652763"/>
    </source>
</evidence>
<accession>A0ABR8YE04</accession>
<feature type="transmembrane region" description="Helical" evidence="6">
    <location>
        <begin position="121"/>
        <end position="145"/>
    </location>
</feature>
<keyword evidence="4 6" id="KW-1133">Transmembrane helix</keyword>
<reference evidence="7 8" key="1">
    <citation type="submission" date="2020-08" db="EMBL/GenBank/DDBJ databases">
        <title>A Genomic Blueprint of the Chicken Gut Microbiome.</title>
        <authorList>
            <person name="Gilroy R."/>
            <person name="Ravi A."/>
            <person name="Getino M."/>
            <person name="Pursley I."/>
            <person name="Horton D.L."/>
            <person name="Alikhan N.-F."/>
            <person name="Baker D."/>
            <person name="Gharbi K."/>
            <person name="Hall N."/>
            <person name="Watson M."/>
            <person name="Adriaenssens E.M."/>
            <person name="Foster-Nyarko E."/>
            <person name="Jarju S."/>
            <person name="Secka A."/>
            <person name="Antonio M."/>
            <person name="Oren A."/>
            <person name="Chaudhuri R."/>
            <person name="La Ragione R.M."/>
            <person name="Hildebrand F."/>
            <person name="Pallen M.J."/>
        </authorList>
    </citation>
    <scope>NUCLEOTIDE SEQUENCE [LARGE SCALE GENOMIC DNA]</scope>
    <source>
        <strain evidence="7 8">Sa2BUA2</strain>
    </source>
</reference>
<evidence type="ECO:0000256" key="1">
    <source>
        <dbReference type="ARBA" id="ARBA00004651"/>
    </source>
</evidence>
<evidence type="ECO:0000256" key="3">
    <source>
        <dbReference type="ARBA" id="ARBA00022692"/>
    </source>
</evidence>
<proteinExistence type="predicted"/>
<sequence>MDVLRSLAGGILAGFGVAAPLGAIGILLLREGLAAGFRAAAPGAFAVALVDAAYCALAVLAGAAAAPLVASWGALPAVAGGTALLVLGLAGIRRTWRGTQGPGPTGAPAPEPAKRRSRSRFMLFLALTAVNPVTLLYFAALAAGLQDLLAPPAGPAAFIAGVALSSLAWQLGLVFAGACLRDRASAAVQRSLSVAGHATVTLLGAAAVVFSLQ</sequence>
<feature type="transmembrane region" description="Helical" evidence="6">
    <location>
        <begin position="6"/>
        <end position="29"/>
    </location>
</feature>
<keyword evidence="5 6" id="KW-0472">Membrane</keyword>
<evidence type="ECO:0000313" key="7">
    <source>
        <dbReference type="EMBL" id="MBD8042440.1"/>
    </source>
</evidence>
<evidence type="ECO:0000256" key="4">
    <source>
        <dbReference type="ARBA" id="ARBA00022989"/>
    </source>
</evidence>
<keyword evidence="8" id="KW-1185">Reference proteome</keyword>
<keyword evidence="3 6" id="KW-0812">Transmembrane</keyword>
<comment type="caution">
    <text evidence="7">The sequence shown here is derived from an EMBL/GenBank/DDBJ whole genome shotgun (WGS) entry which is preliminary data.</text>
</comment>
<evidence type="ECO:0000256" key="6">
    <source>
        <dbReference type="SAM" id="Phobius"/>
    </source>
</evidence>
<organism evidence="7 8">
    <name type="scientific">Arthrobacter pullicola</name>
    <dbReference type="NCBI Taxonomy" id="2762224"/>
    <lineage>
        <taxon>Bacteria</taxon>
        <taxon>Bacillati</taxon>
        <taxon>Actinomycetota</taxon>
        <taxon>Actinomycetes</taxon>
        <taxon>Micrococcales</taxon>
        <taxon>Micrococcaceae</taxon>
        <taxon>Arthrobacter</taxon>
    </lineage>
</organism>
<evidence type="ECO:0000256" key="5">
    <source>
        <dbReference type="ARBA" id="ARBA00023136"/>
    </source>
</evidence>
<feature type="transmembrane region" description="Helical" evidence="6">
    <location>
        <begin position="157"/>
        <end position="180"/>
    </location>
</feature>
<dbReference type="Proteomes" id="UP000652763">
    <property type="component" value="Unassembled WGS sequence"/>
</dbReference>
<feature type="transmembrane region" description="Helical" evidence="6">
    <location>
        <begin position="192"/>
        <end position="212"/>
    </location>
</feature>
<keyword evidence="2" id="KW-1003">Cell membrane</keyword>
<dbReference type="Pfam" id="PF01810">
    <property type="entry name" value="LysE"/>
    <property type="match status" value="1"/>
</dbReference>
<protein>
    <submittedName>
        <fullName evidence="7">LysE family transporter</fullName>
    </submittedName>
</protein>
<evidence type="ECO:0000256" key="2">
    <source>
        <dbReference type="ARBA" id="ARBA00022475"/>
    </source>
</evidence>
<dbReference type="EMBL" id="JACSQC010000001">
    <property type="protein sequence ID" value="MBD8042440.1"/>
    <property type="molecule type" value="Genomic_DNA"/>
</dbReference>
<feature type="transmembrane region" description="Helical" evidence="6">
    <location>
        <begin position="72"/>
        <end position="92"/>
    </location>
</feature>
<feature type="transmembrane region" description="Helical" evidence="6">
    <location>
        <begin position="41"/>
        <end position="66"/>
    </location>
</feature>
<dbReference type="InterPro" id="IPR001123">
    <property type="entry name" value="LeuE-type"/>
</dbReference>
<gene>
    <name evidence="7" type="ORF">H9638_01310</name>
</gene>
<comment type="subcellular location">
    <subcellularLocation>
        <location evidence="1">Cell membrane</location>
        <topology evidence="1">Multi-pass membrane protein</topology>
    </subcellularLocation>
</comment>
<dbReference type="RefSeq" id="WP_191745378.1">
    <property type="nucleotide sequence ID" value="NZ_JACSQC010000001.1"/>
</dbReference>
<name>A0ABR8YE04_9MICC</name>